<sequence length="130" mass="14582">MQDPCWCDPYDDALDVEIIMEDCTPLVKVPGRLPCYEVNCGPCDWTTEIPTQVCYLQKKSLYAQRCTIEFYCPESLVPCVLGNYQKYVWKSEMGQVAVVECGSGNPWASNFTVGPDGIPNTGDEWAHCPD</sequence>
<comment type="caution">
    <text evidence="1">The sequence shown here is derived from an EMBL/GenBank/DDBJ whole genome shotgun (WGS) entry which is preliminary data.</text>
</comment>
<dbReference type="AlphaFoldDB" id="A0A956NL61"/>
<evidence type="ECO:0000313" key="2">
    <source>
        <dbReference type="Proteomes" id="UP000739538"/>
    </source>
</evidence>
<reference evidence="1" key="2">
    <citation type="journal article" date="2021" name="Microbiome">
        <title>Successional dynamics and alternative stable states in a saline activated sludge microbial community over 9 years.</title>
        <authorList>
            <person name="Wang Y."/>
            <person name="Ye J."/>
            <person name="Ju F."/>
            <person name="Liu L."/>
            <person name="Boyd J.A."/>
            <person name="Deng Y."/>
            <person name="Parks D.H."/>
            <person name="Jiang X."/>
            <person name="Yin X."/>
            <person name="Woodcroft B.J."/>
            <person name="Tyson G.W."/>
            <person name="Hugenholtz P."/>
            <person name="Polz M.F."/>
            <person name="Zhang T."/>
        </authorList>
    </citation>
    <scope>NUCLEOTIDE SEQUENCE</scope>
    <source>
        <strain evidence="1">HKST-UBA02</strain>
    </source>
</reference>
<dbReference type="EMBL" id="JAGQHS010000272">
    <property type="protein sequence ID" value="MCA9759149.1"/>
    <property type="molecule type" value="Genomic_DNA"/>
</dbReference>
<gene>
    <name evidence="1" type="ORF">KDA27_25370</name>
</gene>
<accession>A0A956NL61</accession>
<proteinExistence type="predicted"/>
<dbReference type="Proteomes" id="UP000739538">
    <property type="component" value="Unassembled WGS sequence"/>
</dbReference>
<reference evidence="1" key="1">
    <citation type="submission" date="2020-04" db="EMBL/GenBank/DDBJ databases">
        <authorList>
            <person name="Zhang T."/>
        </authorList>
    </citation>
    <scope>NUCLEOTIDE SEQUENCE</scope>
    <source>
        <strain evidence="1">HKST-UBA02</strain>
    </source>
</reference>
<organism evidence="1 2">
    <name type="scientific">Eiseniibacteriota bacterium</name>
    <dbReference type="NCBI Taxonomy" id="2212470"/>
    <lineage>
        <taxon>Bacteria</taxon>
        <taxon>Candidatus Eiseniibacteriota</taxon>
    </lineage>
</organism>
<name>A0A956NL61_UNCEI</name>
<protein>
    <submittedName>
        <fullName evidence="1">Uncharacterized protein</fullName>
    </submittedName>
</protein>
<evidence type="ECO:0000313" key="1">
    <source>
        <dbReference type="EMBL" id="MCA9759149.1"/>
    </source>
</evidence>